<reference evidence="2 3" key="2">
    <citation type="submission" date="2023-10" db="EMBL/GenBank/DDBJ databases">
        <authorList>
            <person name="Han X.F."/>
        </authorList>
    </citation>
    <scope>NUCLEOTIDE SEQUENCE [LARGE SCALE GENOMIC DNA]</scope>
    <source>
        <strain evidence="2 3">KCTC 39840</strain>
    </source>
</reference>
<dbReference type="Proteomes" id="UP001284601">
    <property type="component" value="Unassembled WGS sequence"/>
</dbReference>
<reference evidence="3" key="1">
    <citation type="submission" date="2023-07" db="EMBL/GenBank/DDBJ databases">
        <title>Conexibacter stalactiti sp. nov., isolated from stalactites in a lava cave and emended description of the genus Conexibacter.</title>
        <authorList>
            <person name="Lee S.D."/>
        </authorList>
    </citation>
    <scope>NUCLEOTIDE SEQUENCE [LARGE SCALE GENOMIC DNA]</scope>
    <source>
        <strain evidence="3">KCTC 39840</strain>
    </source>
</reference>
<evidence type="ECO:0000313" key="2">
    <source>
        <dbReference type="EMBL" id="MDW5596308.1"/>
    </source>
</evidence>
<dbReference type="InterPro" id="IPR003692">
    <property type="entry name" value="Hydantoinase_B"/>
</dbReference>
<dbReference type="InterPro" id="IPR045079">
    <property type="entry name" value="Oxoprolinase-like"/>
</dbReference>
<dbReference type="Pfam" id="PF02538">
    <property type="entry name" value="Hydantoinase_B"/>
    <property type="match status" value="1"/>
</dbReference>
<keyword evidence="3" id="KW-1185">Reference proteome</keyword>
<evidence type="ECO:0000313" key="3">
    <source>
        <dbReference type="Proteomes" id="UP001284601"/>
    </source>
</evidence>
<feature type="domain" description="Hydantoinase B/oxoprolinase" evidence="1">
    <location>
        <begin position="17"/>
        <end position="549"/>
    </location>
</feature>
<evidence type="ECO:0000259" key="1">
    <source>
        <dbReference type="Pfam" id="PF02538"/>
    </source>
</evidence>
<proteinExistence type="predicted"/>
<dbReference type="RefSeq" id="WP_318598690.1">
    <property type="nucleotide sequence ID" value="NZ_JAWSTH010000052.1"/>
</dbReference>
<comment type="caution">
    <text evidence="2">The sequence shown here is derived from an EMBL/GenBank/DDBJ whole genome shotgun (WGS) entry which is preliminary data.</text>
</comment>
<sequence>MSQPDAAREPAAAPQPDGLRLALLNNRFEGISRAMMNTLLRTARSAILNTARDFSCCVLTAGDELLAMAESLPIHVMSGPDLMAAHMKQAHPNLKRGDAFLNNSPYHGNSHAADWSLLVPVIDDAGVHRYTVLAKAHLADCGNAIPTTYSAAARDVYEEGALIFPCVQVQHDYQDRADVLEMARTRIRVPELWHGDFLALLGAARIGERRLLELLDELGPQALADYERDWFDYSERRMADAIGRLPAGRAVTRGRHDPVPGAPDGVPVQVAVDVDPQAGRIAVDLTDNPDCLPCGLNLTRATSKTAAMIGIFTGLGAEVPPNAGSFRRIEVRLRENCVVGIPRHPHSCSAATTNLSELTANLVAGALAELGEGCGMAATGRNQPPATGVISGVDPREHGGPFVNQLMLAVTGGAGGPVADGWLTTLGIGAAGFLLRDSVEIDEMKYPIRVHEQRLIADSEGAGRRRGSPGAHVEYGPVGCELEVIWLSDGTENPAAGVRGGLDGAPAQQRLRSADGTLGGELGTYAQVTVAPGERLVSISCGGAGYGPPREREPARVVADVREGYVTRERARDTYRVALHPDGTLDADTTTRLRETR</sequence>
<dbReference type="PANTHER" id="PTHR11365:SF23">
    <property type="entry name" value="HYPOTHETICAL 5-OXOPROLINASE (EUROFUNG)-RELATED"/>
    <property type="match status" value="1"/>
</dbReference>
<dbReference type="PANTHER" id="PTHR11365">
    <property type="entry name" value="5-OXOPROLINASE RELATED"/>
    <property type="match status" value="1"/>
</dbReference>
<organism evidence="2 3">
    <name type="scientific">Conexibacter stalactiti</name>
    <dbReference type="NCBI Taxonomy" id="1940611"/>
    <lineage>
        <taxon>Bacteria</taxon>
        <taxon>Bacillati</taxon>
        <taxon>Actinomycetota</taxon>
        <taxon>Thermoleophilia</taxon>
        <taxon>Solirubrobacterales</taxon>
        <taxon>Conexibacteraceae</taxon>
        <taxon>Conexibacter</taxon>
    </lineage>
</organism>
<gene>
    <name evidence="2" type="ORF">R7226_18315</name>
</gene>
<protein>
    <submittedName>
        <fullName evidence="2">Hydantoinase B/oxoprolinase family protein</fullName>
    </submittedName>
</protein>
<accession>A0ABU4HSQ8</accession>
<name>A0ABU4HSQ8_9ACTN</name>
<dbReference type="EMBL" id="JAWSTH010000052">
    <property type="protein sequence ID" value="MDW5596308.1"/>
    <property type="molecule type" value="Genomic_DNA"/>
</dbReference>